<dbReference type="SMART" id="SM00060">
    <property type="entry name" value="FN3"/>
    <property type="match status" value="9"/>
</dbReference>
<dbReference type="PROSITE" id="PS50853">
    <property type="entry name" value="FN3"/>
    <property type="match status" value="7"/>
</dbReference>
<evidence type="ECO:0000259" key="2">
    <source>
        <dbReference type="PROSITE" id="PS50853"/>
    </source>
</evidence>
<accession>A0A6C0LA28</accession>
<feature type="domain" description="Fibronectin type-III" evidence="2">
    <location>
        <begin position="941"/>
        <end position="1038"/>
    </location>
</feature>
<feature type="domain" description="Fibronectin type-III" evidence="2">
    <location>
        <begin position="750"/>
        <end position="845"/>
    </location>
</feature>
<dbReference type="InterPro" id="IPR036116">
    <property type="entry name" value="FN3_sf"/>
</dbReference>
<evidence type="ECO:0000313" key="3">
    <source>
        <dbReference type="EMBL" id="QHU26541.1"/>
    </source>
</evidence>
<feature type="domain" description="Fibronectin type-III" evidence="2">
    <location>
        <begin position="846"/>
        <end position="938"/>
    </location>
</feature>
<feature type="domain" description="Fibronectin type-III" evidence="2">
    <location>
        <begin position="1135"/>
        <end position="1230"/>
    </location>
</feature>
<feature type="domain" description="Fibronectin type-III" evidence="2">
    <location>
        <begin position="563"/>
        <end position="655"/>
    </location>
</feature>
<dbReference type="InterPro" id="IPR003961">
    <property type="entry name" value="FN3_dom"/>
</dbReference>
<dbReference type="InterPro" id="IPR013783">
    <property type="entry name" value="Ig-like_fold"/>
</dbReference>
<dbReference type="PANTHER" id="PTHR46708:SF2">
    <property type="entry name" value="FIBRONECTIN TYPE-III DOMAIN-CONTAINING PROTEIN"/>
    <property type="match status" value="1"/>
</dbReference>
<evidence type="ECO:0000256" key="1">
    <source>
        <dbReference type="ARBA" id="ARBA00022737"/>
    </source>
</evidence>
<sequence length="1329" mass="139979">MAGTTNISLDVLCDQRRKQMLFNNPQSRYTPSNPYNGTFTKYQLDMRRKAEILKYSNTNSTSKTNNLTQTQKLSQILSGRSQSQGFQNKVITTLDTDGNYSTVTVKYPDKLVISAASQLDTNAVKITGYQGYFTYTIIPDGLIVNCAADNLIPTPTSSSGIYGPITNLIYDDTVPLYNFTNTTINNAAYSESEIANTNLWSISASKNVLMSTNISSYIGSLLINPAIDNNQYTYTLQAPIGIYATNASGQNGTATFTINGLFLDVKYSGNVVPESKTISLSNYSSNSPIKVTYSELSTSVNGYNYFAYIDTINVSNIVLTTNPGYVYDFYLTVNIDTVNSSYTAGFTNNTIFANYSNSILTSNISLLTVDILPPTNLSVSKSRDISIDVSFSAPINRTNSIIGYTASANGVGSGIASASANGITITGLTASTTYNYLNVTTVYRNGTSTSSGVVSGTTLGFNPSQYALVSGNTTSTSLTVNFINGSNPNIASYYVIAIPDPSSNNQQVTKTTFVNNVIVQSGPITINGLISGTKYNLLLSQYLSTGRFGLPTNDISGTTLSPAPTGLSISDASYTLFDLSYVVPTGSTPIGYKITSTASVGPQVITDLSNIPYPPNPVRISGLLTGVTYTIVMTAIYNKVISSFNANSTSLTQRTYFSSVTNLRSSSITDVSFYVGYTSAPGTSPNSYTVTITPTNGDTVITKSGITTLSNPYAITGLTSGTSYVVLISSLYTAGTVTSSPLTVTTVGSKTGALFIKNQTINGFDVSFNVPSGNLPQGYYVTTTPTTVLNSQTTVVHPTPPTLSSSNLITVPGLISGTTYSVKVTSVYLSGNQDSDPVNGSTLANPPTNLQVVNQTYNTLAISFTAPIGSHPIGYNVTATPTTRNGLAVSIFDVSQNPIIISGLSSGSQYSIVISSYYDTGTYDSSALTASTFSSPSTISGINTNTLTDPSTNAITVYISPPQSGTLPNSYNLIANPDTRRNSQVSVTLSNITPLSLTSSYVMKGLISGTVYDVSLVAVYDTGNQTSASTISGTTLANPPTIDSISNPTVNSLTVNYSAPAIGSLPINYTVVASPDSYDNNQSIITVSSIANNLTVFTIGNLVSATTYDISMIAVYDIGNFVSTGSFSGTTTSNPPTSIIVTGTTASSIDLSYNPPIGSAPISYFAIAKPTTTSVGQTNVTTSQTTSNQLTIRGLFAGTTYDISMVAVYSVGNQMSTISVSGSTLFSPPIITELNRFSTDASTNAITVYFSPPSGTSPTTYNATAVPDYTNNRQSIVDITGLSNYITSFVIGNLISGTSYDISMSAVYATGYSGSNVLTGNTLFNAATF</sequence>
<reference evidence="3" key="1">
    <citation type="journal article" date="2020" name="Nature">
        <title>Giant virus diversity and host interactions through global metagenomics.</title>
        <authorList>
            <person name="Schulz F."/>
            <person name="Roux S."/>
            <person name="Paez-Espino D."/>
            <person name="Jungbluth S."/>
            <person name="Walsh D.A."/>
            <person name="Denef V.J."/>
            <person name="McMahon K.D."/>
            <person name="Konstantinidis K.T."/>
            <person name="Eloe-Fadrosh E.A."/>
            <person name="Kyrpides N.C."/>
            <person name="Woyke T."/>
        </authorList>
    </citation>
    <scope>NUCLEOTIDE SEQUENCE</scope>
    <source>
        <strain evidence="3">GVMAG-M-3300027759-42</strain>
    </source>
</reference>
<dbReference type="EMBL" id="MN740443">
    <property type="protein sequence ID" value="QHU26541.1"/>
    <property type="molecule type" value="Genomic_DNA"/>
</dbReference>
<dbReference type="InterPro" id="IPR050991">
    <property type="entry name" value="ECM_Regulatory_Proteins"/>
</dbReference>
<name>A0A6C0LA28_9ZZZZ</name>
<feature type="domain" description="Fibronectin type-III" evidence="2">
    <location>
        <begin position="1039"/>
        <end position="1134"/>
    </location>
</feature>
<organism evidence="3">
    <name type="scientific">viral metagenome</name>
    <dbReference type="NCBI Taxonomy" id="1070528"/>
    <lineage>
        <taxon>unclassified sequences</taxon>
        <taxon>metagenomes</taxon>
        <taxon>organismal metagenomes</taxon>
    </lineage>
</organism>
<dbReference type="Gene3D" id="2.60.40.10">
    <property type="entry name" value="Immunoglobulins"/>
    <property type="match status" value="7"/>
</dbReference>
<dbReference type="SUPFAM" id="SSF49265">
    <property type="entry name" value="Fibronectin type III"/>
    <property type="match status" value="7"/>
</dbReference>
<proteinExistence type="predicted"/>
<protein>
    <recommendedName>
        <fullName evidence="2">Fibronectin type-III domain-containing protein</fullName>
    </recommendedName>
</protein>
<dbReference type="Pfam" id="PF00041">
    <property type="entry name" value="fn3"/>
    <property type="match status" value="3"/>
</dbReference>
<feature type="domain" description="Fibronectin type-III" evidence="2">
    <location>
        <begin position="659"/>
        <end position="749"/>
    </location>
</feature>
<keyword evidence="1" id="KW-0677">Repeat</keyword>
<dbReference type="PANTHER" id="PTHR46708">
    <property type="entry name" value="TENASCIN"/>
    <property type="match status" value="1"/>
</dbReference>
<dbReference type="CDD" id="cd00063">
    <property type="entry name" value="FN3"/>
    <property type="match status" value="3"/>
</dbReference>